<gene>
    <name evidence="1" type="ORF">HPB47_027426</name>
</gene>
<dbReference type="EMBL" id="JABSTQ010009849">
    <property type="protein sequence ID" value="KAG0425404.1"/>
    <property type="molecule type" value="Genomic_DNA"/>
</dbReference>
<keyword evidence="2" id="KW-1185">Reference proteome</keyword>
<evidence type="ECO:0000313" key="1">
    <source>
        <dbReference type="EMBL" id="KAG0425404.1"/>
    </source>
</evidence>
<sequence length="322" mass="35805">MSFRGRHLDRIGLPSYSHRRRYSRQPTESSDDGQRRRTADARWRSEMASCFEALRPLIPPPSQFHRRRGGRSALLRAATEHLLYLEGVLSDLLKEGNHSSDSSRPPRTTEEFRDEFLNSTNLLPPTRRRRRRRRHSERSEEVVLSLEDLVPEDSPTTFTGVRGPNVIVRAANVARAPLGDITNAPRGSRRCGDVGSSDRFGGTSSTSSRRVDNLDSFYEDGVVLSLPPWNVAPQVVPGSFGDAGDSSSEYELLEALQVVPSADNESAVIIQDPMLGTAQSPGPDSPKKSSPLYDAQLPEQWILGSEVDWIVDQGISQPSQEF</sequence>
<organism evidence="1 2">
    <name type="scientific">Ixodes persulcatus</name>
    <name type="common">Taiga tick</name>
    <dbReference type="NCBI Taxonomy" id="34615"/>
    <lineage>
        <taxon>Eukaryota</taxon>
        <taxon>Metazoa</taxon>
        <taxon>Ecdysozoa</taxon>
        <taxon>Arthropoda</taxon>
        <taxon>Chelicerata</taxon>
        <taxon>Arachnida</taxon>
        <taxon>Acari</taxon>
        <taxon>Parasitiformes</taxon>
        <taxon>Ixodida</taxon>
        <taxon>Ixodoidea</taxon>
        <taxon>Ixodidae</taxon>
        <taxon>Ixodinae</taxon>
        <taxon>Ixodes</taxon>
    </lineage>
</organism>
<comment type="caution">
    <text evidence="1">The sequence shown here is derived from an EMBL/GenBank/DDBJ whole genome shotgun (WGS) entry which is preliminary data.</text>
</comment>
<accession>A0AC60PW26</accession>
<proteinExistence type="predicted"/>
<protein>
    <submittedName>
        <fullName evidence="1">Uncharacterized protein</fullName>
    </submittedName>
</protein>
<name>A0AC60PW26_IXOPE</name>
<evidence type="ECO:0000313" key="2">
    <source>
        <dbReference type="Proteomes" id="UP000805193"/>
    </source>
</evidence>
<dbReference type="Proteomes" id="UP000805193">
    <property type="component" value="Unassembled WGS sequence"/>
</dbReference>
<reference evidence="1 2" key="1">
    <citation type="journal article" date="2020" name="Cell">
        <title>Large-Scale Comparative Analyses of Tick Genomes Elucidate Their Genetic Diversity and Vector Capacities.</title>
        <authorList>
            <consortium name="Tick Genome and Microbiome Consortium (TIGMIC)"/>
            <person name="Jia N."/>
            <person name="Wang J."/>
            <person name="Shi W."/>
            <person name="Du L."/>
            <person name="Sun Y."/>
            <person name="Zhan W."/>
            <person name="Jiang J.F."/>
            <person name="Wang Q."/>
            <person name="Zhang B."/>
            <person name="Ji P."/>
            <person name="Bell-Sakyi L."/>
            <person name="Cui X.M."/>
            <person name="Yuan T.T."/>
            <person name="Jiang B.G."/>
            <person name="Yang W.F."/>
            <person name="Lam T.T."/>
            <person name="Chang Q.C."/>
            <person name="Ding S.J."/>
            <person name="Wang X.J."/>
            <person name="Zhu J.G."/>
            <person name="Ruan X.D."/>
            <person name="Zhao L."/>
            <person name="Wei J.T."/>
            <person name="Ye R.Z."/>
            <person name="Que T.C."/>
            <person name="Du C.H."/>
            <person name="Zhou Y.H."/>
            <person name="Cheng J.X."/>
            <person name="Dai P.F."/>
            <person name="Guo W.B."/>
            <person name="Han X.H."/>
            <person name="Huang E.J."/>
            <person name="Li L.F."/>
            <person name="Wei W."/>
            <person name="Gao Y.C."/>
            <person name="Liu J.Z."/>
            <person name="Shao H.Z."/>
            <person name="Wang X."/>
            <person name="Wang C.C."/>
            <person name="Yang T.C."/>
            <person name="Huo Q.B."/>
            <person name="Li W."/>
            <person name="Chen H.Y."/>
            <person name="Chen S.E."/>
            <person name="Zhou L.G."/>
            <person name="Ni X.B."/>
            <person name="Tian J.H."/>
            <person name="Sheng Y."/>
            <person name="Liu T."/>
            <person name="Pan Y.S."/>
            <person name="Xia L.Y."/>
            <person name="Li J."/>
            <person name="Zhao F."/>
            <person name="Cao W.C."/>
        </authorList>
    </citation>
    <scope>NUCLEOTIDE SEQUENCE [LARGE SCALE GENOMIC DNA]</scope>
    <source>
        <strain evidence="1">Iper-2018</strain>
    </source>
</reference>